<protein>
    <submittedName>
        <fullName evidence="3">Uncharacterized protein</fullName>
    </submittedName>
</protein>
<feature type="compositionally biased region" description="Polar residues" evidence="1">
    <location>
        <begin position="477"/>
        <end position="486"/>
    </location>
</feature>
<feature type="region of interest" description="Disordered" evidence="1">
    <location>
        <begin position="110"/>
        <end position="153"/>
    </location>
</feature>
<feature type="compositionally biased region" description="Pro residues" evidence="1">
    <location>
        <begin position="72"/>
        <end position="82"/>
    </location>
</feature>
<accession>A0A292PJH0</accession>
<feature type="compositionally biased region" description="Low complexity" evidence="1">
    <location>
        <begin position="225"/>
        <end position="235"/>
    </location>
</feature>
<feature type="transmembrane region" description="Helical" evidence="2">
    <location>
        <begin position="826"/>
        <end position="846"/>
    </location>
</feature>
<evidence type="ECO:0000313" key="3">
    <source>
        <dbReference type="EMBL" id="CUS07802.1"/>
    </source>
</evidence>
<evidence type="ECO:0000256" key="2">
    <source>
        <dbReference type="SAM" id="Phobius"/>
    </source>
</evidence>
<feature type="transmembrane region" description="Helical" evidence="2">
    <location>
        <begin position="920"/>
        <end position="939"/>
    </location>
</feature>
<feature type="transmembrane region" description="Helical" evidence="2">
    <location>
        <begin position="880"/>
        <end position="908"/>
    </location>
</feature>
<feature type="compositionally biased region" description="Basic and acidic residues" evidence="1">
    <location>
        <begin position="44"/>
        <end position="53"/>
    </location>
</feature>
<feature type="compositionally biased region" description="Low complexity" evidence="1">
    <location>
        <begin position="61"/>
        <end position="71"/>
    </location>
</feature>
<evidence type="ECO:0000313" key="4">
    <source>
        <dbReference type="Proteomes" id="UP001412239"/>
    </source>
</evidence>
<dbReference type="EMBL" id="LN891177">
    <property type="protein sequence ID" value="CUS07802.1"/>
    <property type="molecule type" value="Genomic_DNA"/>
</dbReference>
<sequence length="981" mass="105676">MFHTTSPGSKPGGRTSLGAATLLSARNFSGPSALGTRANGHSRTISDSRDLLQHVHKISGPASPNLSTLSSSPPPSRYPPKKPSSLPESSDNQSGYFDTLSVDSASVASFDSAGQPRVRRLCSPENSRRPFVPPPCRQSTNLRPSPQSKDLGGIYTGRLTEQALRDQEAVQCGDLDDTVPKPQPAPYQSISSAPRNPAAQSSGKGGVMTSSTPGEYGADGRNWRYRSTSSASTYSDPTRKSESGAESVVQGTVSKAFGSRPGRFPFGQRSSASGPMGLGNHEDGGHSESSQPTMEGSKEGAKSAEGNGDSMSGNRLVSTSMPANPKMPFRLITARAQGKARSAQEQSDSHGKQHSGSPSNAPRHGSSNAVAVGTRANSSPKDSKAPRQAASSLPTPSPDRHLSRRDKVHISKSDASPAAPKQQSQKPSHKRNATISSIHRTLSGEQASGKARDERNRSLSAASIRGNAIRDKPATRPVSTTSTIGAESSLEVAPSEALVTDANPEQHIPEETSEAMRKGSRAGRSSSTSSWTTDISEPGADFLSRKPARGGRRISGAASTIKPISSNHNDPNFEAHEQEPPPETNGTDTKPARSEFGWFAQGFLKRPSEADYEDLAPASRAGSVQTSRYTPTPSPSKHRDARKKSIPIRRGLQDIKLARKSPLEEEESDFDSLEYLLENDQDFSALFTSVDDDEDDTALLLANLPTYKPPAAQKSNVRPRAEAEAGDQMREQERAVHEKLMNRLRTLHLEVRSATRGLDVLEGFLDGAGSSGDLSECWDDATQRKEYMRRLRKEEQKQRLILERRARQRMAFLGAPLPWSKWLVKWGFVAFLVVIIWYLLELAVFLHSMPPSYSSVAIERKPPPEFGTLLSHTILKPAKIIFHCAWLIQHGVITTMNLTSALLLALLGPCKATFLNMLSYSWHVVTAIAASLLSSLLSFSSPTFTSPARGASEAVRTTLAEYADVSAAGMPQALGSDQVIN</sequence>
<feature type="compositionally biased region" description="Polar residues" evidence="1">
    <location>
        <begin position="186"/>
        <end position="213"/>
    </location>
</feature>
<proteinExistence type="predicted"/>
<feature type="compositionally biased region" description="Polar residues" evidence="1">
    <location>
        <begin position="433"/>
        <end position="446"/>
    </location>
</feature>
<feature type="compositionally biased region" description="Polar residues" evidence="1">
    <location>
        <begin position="354"/>
        <end position="380"/>
    </location>
</feature>
<feature type="compositionally biased region" description="Polar residues" evidence="1">
    <location>
        <begin position="622"/>
        <end position="631"/>
    </location>
</feature>
<feature type="region of interest" description="Disordered" evidence="1">
    <location>
        <begin position="173"/>
        <end position="650"/>
    </location>
</feature>
<feature type="compositionally biased region" description="Polar residues" evidence="1">
    <location>
        <begin position="137"/>
        <end position="148"/>
    </location>
</feature>
<organism evidence="3 4">
    <name type="scientific">Tuber aestivum</name>
    <name type="common">summer truffle</name>
    <dbReference type="NCBI Taxonomy" id="59557"/>
    <lineage>
        <taxon>Eukaryota</taxon>
        <taxon>Fungi</taxon>
        <taxon>Dikarya</taxon>
        <taxon>Ascomycota</taxon>
        <taxon>Pezizomycotina</taxon>
        <taxon>Pezizomycetes</taxon>
        <taxon>Pezizales</taxon>
        <taxon>Tuberaceae</taxon>
        <taxon>Tuber</taxon>
    </lineage>
</organism>
<keyword evidence="4" id="KW-1185">Reference proteome</keyword>
<dbReference type="Proteomes" id="UP001412239">
    <property type="component" value="Unassembled WGS sequence"/>
</dbReference>
<keyword evidence="2" id="KW-0812">Transmembrane</keyword>
<reference evidence="3" key="1">
    <citation type="submission" date="2015-10" db="EMBL/GenBank/DDBJ databases">
        <authorList>
            <person name="Regsiter A."/>
            <person name="william w."/>
        </authorList>
    </citation>
    <scope>NUCLEOTIDE SEQUENCE</scope>
    <source>
        <strain evidence="3">Montdore</strain>
    </source>
</reference>
<keyword evidence="2" id="KW-1133">Transmembrane helix</keyword>
<feature type="region of interest" description="Disordered" evidence="1">
    <location>
        <begin position="1"/>
        <end position="97"/>
    </location>
</feature>
<feature type="compositionally biased region" description="Polar residues" evidence="1">
    <location>
        <begin position="309"/>
        <end position="322"/>
    </location>
</feature>
<dbReference type="AlphaFoldDB" id="A0A292PJH0"/>
<feature type="compositionally biased region" description="Basic and acidic residues" evidence="1">
    <location>
        <begin position="507"/>
        <end position="517"/>
    </location>
</feature>
<evidence type="ECO:0000256" key="1">
    <source>
        <dbReference type="SAM" id="MobiDB-lite"/>
    </source>
</evidence>
<name>A0A292PJH0_9PEZI</name>
<keyword evidence="2" id="KW-0472">Membrane</keyword>
<gene>
    <name evidence="3" type="ORF">GSTUAT00008113001</name>
</gene>